<evidence type="ECO:0000256" key="1">
    <source>
        <dbReference type="SAM" id="SignalP"/>
    </source>
</evidence>
<keyword evidence="4" id="KW-1185">Reference proteome</keyword>
<dbReference type="OrthoDB" id="9795869at2"/>
<evidence type="ECO:0000313" key="3">
    <source>
        <dbReference type="EMBL" id="KFI30098.1"/>
    </source>
</evidence>
<dbReference type="eggNOG" id="COG4222">
    <property type="taxonomic scope" value="Bacteria"/>
</dbReference>
<feature type="domain" description="Phytase-like" evidence="2">
    <location>
        <begin position="65"/>
        <end position="415"/>
    </location>
</feature>
<dbReference type="PANTHER" id="PTHR37957:SF1">
    <property type="entry name" value="PHYTASE-LIKE DOMAIN-CONTAINING PROTEIN"/>
    <property type="match status" value="1"/>
</dbReference>
<protein>
    <recommendedName>
        <fullName evidence="2">Phytase-like domain-containing protein</fullName>
    </recommendedName>
</protein>
<name>A0A086Y748_9RHOB</name>
<dbReference type="EMBL" id="JFZB01000002">
    <property type="protein sequence ID" value="KFI30098.1"/>
    <property type="molecule type" value="Genomic_DNA"/>
</dbReference>
<dbReference type="SUPFAM" id="SSF101898">
    <property type="entry name" value="NHL repeat"/>
    <property type="match status" value="1"/>
</dbReference>
<dbReference type="STRING" id="1105367.CG50_06430"/>
<dbReference type="InterPro" id="IPR027372">
    <property type="entry name" value="Phytase-like_dom"/>
</dbReference>
<evidence type="ECO:0000313" key="4">
    <source>
        <dbReference type="Proteomes" id="UP000028824"/>
    </source>
</evidence>
<sequence>MKTAFILCATSALASVWLAGAARADEVQMLDAPVIPLADVTFKSGQTTALSVGYGSGATHRAGEDAGLIYTITDRGPNIACDEAKDLTGADTDAMCAGDKDGKIFPVPGFDPTIYALRIEGEKVSVAGAYPLLGTDGKKLSGISVPLAKNPTEKPYAADGSLMAQNPNGFDSESLARLADGSFWISDEYGPSISHVAADGKVLDRLVPAGTEGDYAQADYPVHGKLPAILVKRELNRGLESIAVSPDEATLYFVMQSPLANPDEAAFKSSRLLRLFSFDRKAEAVKHEYVYQIDTPDAFKADNAKKARKQGDVKVSEMVAIGPDRLLVLERISKTTLLYEVDLAGATPLPARFDDVATKPSLEQLKSEDLAAAGIVPLKKTLIFNSDDHAGMPDKIEGVAVIDPKTLVLVTDNDFGIDGAKTKMVRVTLDKPLN</sequence>
<proteinExistence type="predicted"/>
<organism evidence="3 4">
    <name type="scientific">Paenirhodobacter enshiensis</name>
    <dbReference type="NCBI Taxonomy" id="1105367"/>
    <lineage>
        <taxon>Bacteria</taxon>
        <taxon>Pseudomonadati</taxon>
        <taxon>Pseudomonadota</taxon>
        <taxon>Alphaproteobacteria</taxon>
        <taxon>Rhodobacterales</taxon>
        <taxon>Rhodobacter group</taxon>
        <taxon>Paenirhodobacter</taxon>
    </lineage>
</organism>
<feature type="chain" id="PRO_5001817494" description="Phytase-like domain-containing protein" evidence="1">
    <location>
        <begin position="25"/>
        <end position="434"/>
    </location>
</feature>
<dbReference type="RefSeq" id="WP_036634436.1">
    <property type="nucleotide sequence ID" value="NZ_JFZB01000002.1"/>
</dbReference>
<dbReference type="PANTHER" id="PTHR37957">
    <property type="entry name" value="BLR7070 PROTEIN"/>
    <property type="match status" value="1"/>
</dbReference>
<reference evidence="3 4" key="1">
    <citation type="submission" date="2014-03" db="EMBL/GenBank/DDBJ databases">
        <title>Genome of Paenirhodobacter enshiensis DW2-9.</title>
        <authorList>
            <person name="Wang D."/>
            <person name="Wang G."/>
        </authorList>
    </citation>
    <scope>NUCLEOTIDE SEQUENCE [LARGE SCALE GENOMIC DNA]</scope>
    <source>
        <strain evidence="3 4">DW2-9</strain>
    </source>
</reference>
<evidence type="ECO:0000259" key="2">
    <source>
        <dbReference type="Pfam" id="PF13449"/>
    </source>
</evidence>
<feature type="signal peptide" evidence="1">
    <location>
        <begin position="1"/>
        <end position="24"/>
    </location>
</feature>
<dbReference type="Proteomes" id="UP000028824">
    <property type="component" value="Unassembled WGS sequence"/>
</dbReference>
<accession>A0A086Y748</accession>
<dbReference type="Pfam" id="PF13449">
    <property type="entry name" value="Phytase-like"/>
    <property type="match status" value="1"/>
</dbReference>
<keyword evidence="1" id="KW-0732">Signal</keyword>
<gene>
    <name evidence="3" type="ORF">CG50_06430</name>
</gene>
<dbReference type="AlphaFoldDB" id="A0A086Y748"/>
<comment type="caution">
    <text evidence="3">The sequence shown here is derived from an EMBL/GenBank/DDBJ whole genome shotgun (WGS) entry which is preliminary data.</text>
</comment>